<evidence type="ECO:0000256" key="2">
    <source>
        <dbReference type="ARBA" id="ARBA00006000"/>
    </source>
</evidence>
<dbReference type="InterPro" id="IPR023214">
    <property type="entry name" value="HAD_sf"/>
</dbReference>
<feature type="transmembrane region" description="Helical" evidence="13">
    <location>
        <begin position="1082"/>
        <end position="1101"/>
    </location>
</feature>
<dbReference type="SUPFAM" id="SSF81653">
    <property type="entry name" value="Calcium ATPase, transduction domain A"/>
    <property type="match status" value="1"/>
</dbReference>
<feature type="transmembrane region" description="Helical" evidence="13">
    <location>
        <begin position="52"/>
        <end position="72"/>
    </location>
</feature>
<keyword evidence="9 13" id="KW-1278">Translocase</keyword>
<keyword evidence="4 13" id="KW-0812">Transmembrane</keyword>
<proteinExistence type="inferred from homology"/>
<evidence type="ECO:0000256" key="4">
    <source>
        <dbReference type="ARBA" id="ARBA00022692"/>
    </source>
</evidence>
<dbReference type="PANTHER" id="PTHR45630:SF8">
    <property type="entry name" value="CATION-TRANSPORTING ATPASE"/>
    <property type="match status" value="1"/>
</dbReference>
<keyword evidence="11 13" id="KW-0472">Membrane</keyword>
<reference evidence="16" key="1">
    <citation type="submission" date="2025-08" db="UniProtKB">
        <authorList>
            <consortium name="RefSeq"/>
        </authorList>
    </citation>
    <scope>IDENTIFICATION</scope>
    <source>
        <tissue evidence="16">Whole Larva</tissue>
    </source>
</reference>
<feature type="transmembrane region" description="Helical" evidence="13">
    <location>
        <begin position="1033"/>
        <end position="1052"/>
    </location>
</feature>
<dbReference type="PANTHER" id="PTHR45630">
    <property type="entry name" value="CATION-TRANSPORTING ATPASE-RELATED"/>
    <property type="match status" value="1"/>
</dbReference>
<evidence type="ECO:0000256" key="3">
    <source>
        <dbReference type="ARBA" id="ARBA00022553"/>
    </source>
</evidence>
<feature type="transmembrane region" description="Helical" evidence="13">
    <location>
        <begin position="1000"/>
        <end position="1021"/>
    </location>
</feature>
<dbReference type="SFLD" id="SFLDS00003">
    <property type="entry name" value="Haloacid_Dehalogenase"/>
    <property type="match status" value="1"/>
</dbReference>
<name>A0ABM1MVI2_NICVS</name>
<dbReference type="GeneID" id="108564157"/>
<comment type="catalytic activity">
    <reaction evidence="12 13">
        <text>ATP + H2O = ADP + phosphate + H(+)</text>
        <dbReference type="Rhea" id="RHEA:13065"/>
        <dbReference type="ChEBI" id="CHEBI:15377"/>
        <dbReference type="ChEBI" id="CHEBI:15378"/>
        <dbReference type="ChEBI" id="CHEBI:30616"/>
        <dbReference type="ChEBI" id="CHEBI:43474"/>
        <dbReference type="ChEBI" id="CHEBI:456216"/>
    </reaction>
</comment>
<evidence type="ECO:0000256" key="6">
    <source>
        <dbReference type="ARBA" id="ARBA00022741"/>
    </source>
</evidence>
<comment type="subcellular location">
    <subcellularLocation>
        <location evidence="1 13">Membrane</location>
        <topology evidence="1 13">Multi-pass membrane protein</topology>
    </subcellularLocation>
</comment>
<feature type="transmembrane region" description="Helical" evidence="13">
    <location>
        <begin position="390"/>
        <end position="410"/>
    </location>
</feature>
<feature type="transmembrane region" description="Helical" evidence="13">
    <location>
        <begin position="920"/>
        <end position="938"/>
    </location>
</feature>
<dbReference type="Pfam" id="PF13246">
    <property type="entry name" value="Cation_ATPase"/>
    <property type="match status" value="1"/>
</dbReference>
<evidence type="ECO:0000256" key="9">
    <source>
        <dbReference type="ARBA" id="ARBA00022967"/>
    </source>
</evidence>
<evidence type="ECO:0000256" key="10">
    <source>
        <dbReference type="ARBA" id="ARBA00022989"/>
    </source>
</evidence>
<evidence type="ECO:0000256" key="8">
    <source>
        <dbReference type="ARBA" id="ARBA00022842"/>
    </source>
</evidence>
<sequence length="1153" mass="131097">MLMTQILNMSSYNRNSEYEPIGESTYQYLRNPAQDNASFIIVGFKKDQQCALLYYVLNVFLVGIPYAMLTWFPAYKKIVYKKSPLIYADIILINDNFGNYKWVDVIVESTDLPDKGVADLKIFNYQFSKYIWHLEKGCFVILEEFMPKMTLEEILEYSHGLLENEQAKLLKLYGFNTIEVQVKSYYRLFIEEVFHPFYIFQAFSVILWFFDDYMIYAGCVLVLTIFSIVTALLQNRKQSLALHNLVQTSNSSQVEILRRQLISNTPTSIDSKNLVPGELLVIPRSGCIMPCDAVLLTGNCIVNESVLTGECVPVLKTPPNASSDVYNINTHKAHTLYSGTCVVQGRFYGEEHILARVVKTGFDTTKGSLVKSIMFPSPVDFKFYKDSLKFVFCLFFIASFGMVYCLYVYIQRNADLREAIIRALDIITIVVPPALPAAMTVGIVYSQHRLKKLGIFCISPSRINISGKLKLACFDKTGTLTHDGLELYSILACYNKRFDDATTDVLMLDNNSPFIQAMATCHSLTRIDGRLNGDPLDLNMFENTKWELEEPGNEETNYDMLAPTIVKPIQKYISHSKLNNLGGDMEIPYEIGIIRQFQFSSTLQRMSVICRVLGSPNMLIFTKGAPEKVKTMCKEETVPPDFNCQLAQFTAQGFRVIAVAYKQLPNKFKWKQAQKVNRETIECDLNFLGFIVMQNTLKPETTPVIQTLQAANVRTVMITGDNVMTAICVARECGMVKINDNVILLQVQQGEGIPIISLERIGNTNSSNHVISFDEDHYHFALDGEVWSTLRTHYPDILPKLLLRTTVFARFQPDQKTQLISALQSLDYIVSMVGDGANDCGALKAAHIGISLSQAEASVAAPFTSSIDNISCLIHLILEGRCALVTSFAVFKYMALYSLIQFFTIIILYKNNSILGDQQFLFIDLIITTSLAVTIGRQGPSNRLVAKRPMGSLIAGSNLIPLVFQIVACALTQYLAFYYLTVQEWYKPNQQEKDEIVLCWENTVLFTVSCYQYVVLALMYSKGKPYREVLINNFWLLFCSLTLISFTTYLGIYPAKFVANFFEIIYLPLNQSSLQRTFKDTLMLFPLAHLCIAMFIEFGIAESKWLKKVVHCIQRKTQPKNHYKKLAQEADFSSWFRFENETSYINITMNDER</sequence>
<dbReference type="InterPro" id="IPR023299">
    <property type="entry name" value="ATPase_P-typ_cyto_dom_N"/>
</dbReference>
<keyword evidence="5 13" id="KW-0479">Metal-binding</keyword>
<feature type="domain" description="Cation-transporting P-type ATPase N-terminal" evidence="14">
    <location>
        <begin position="145"/>
        <end position="213"/>
    </location>
</feature>
<dbReference type="Gene3D" id="3.40.1110.10">
    <property type="entry name" value="Calcium-transporting ATPase, cytoplasmic domain N"/>
    <property type="match status" value="1"/>
</dbReference>
<dbReference type="NCBIfam" id="TIGR01494">
    <property type="entry name" value="ATPase_P-type"/>
    <property type="match status" value="2"/>
</dbReference>
<dbReference type="Pfam" id="PF00690">
    <property type="entry name" value="Cation_ATPase_N"/>
    <property type="match status" value="1"/>
</dbReference>
<protein>
    <recommendedName>
        <fullName evidence="13">Cation-transporting ATPase</fullName>
        <ecNumber evidence="13">7.2.2.-</ecNumber>
    </recommendedName>
</protein>
<feature type="transmembrane region" description="Helical" evidence="13">
    <location>
        <begin position="215"/>
        <end position="233"/>
    </location>
</feature>
<accession>A0ABM1MVI2</accession>
<keyword evidence="7 13" id="KW-0067">ATP-binding</keyword>
<evidence type="ECO:0000256" key="5">
    <source>
        <dbReference type="ARBA" id="ARBA00022723"/>
    </source>
</evidence>
<dbReference type="InterPro" id="IPR006544">
    <property type="entry name" value="P-type_TPase_V"/>
</dbReference>
<dbReference type="EC" id="7.2.2.-" evidence="13"/>
<feature type="transmembrane region" description="Helical" evidence="13">
    <location>
        <begin position="422"/>
        <end position="445"/>
    </location>
</feature>
<evidence type="ECO:0000256" key="7">
    <source>
        <dbReference type="ARBA" id="ARBA00022840"/>
    </source>
</evidence>
<comment type="similarity">
    <text evidence="2 13">Belongs to the cation transport ATPase (P-type) (TC 3.A.3) family. Type V subfamily.</text>
</comment>
<feature type="transmembrane region" description="Helical" evidence="13">
    <location>
        <begin position="193"/>
        <end position="209"/>
    </location>
</feature>
<keyword evidence="8 13" id="KW-0460">Magnesium</keyword>
<keyword evidence="6 13" id="KW-0547">Nucleotide-binding</keyword>
<dbReference type="SUPFAM" id="SSF56784">
    <property type="entry name" value="HAD-like"/>
    <property type="match status" value="1"/>
</dbReference>
<feature type="transmembrane region" description="Helical" evidence="13">
    <location>
        <begin position="959"/>
        <end position="980"/>
    </location>
</feature>
<dbReference type="Pfam" id="PF00122">
    <property type="entry name" value="E1-E2_ATPase"/>
    <property type="match status" value="1"/>
</dbReference>
<dbReference type="SMART" id="SM00831">
    <property type="entry name" value="Cation_ATPase_N"/>
    <property type="match status" value="1"/>
</dbReference>
<dbReference type="Pfam" id="PF12409">
    <property type="entry name" value="P5-ATPase"/>
    <property type="match status" value="1"/>
</dbReference>
<dbReference type="InterPro" id="IPR036412">
    <property type="entry name" value="HAD-like_sf"/>
</dbReference>
<gene>
    <name evidence="16" type="primary">LOC108564157</name>
</gene>
<dbReference type="PROSITE" id="PS00154">
    <property type="entry name" value="ATPASE_E1_E2"/>
    <property type="match status" value="1"/>
</dbReference>
<dbReference type="SFLD" id="SFLDF00027">
    <property type="entry name" value="p-type_atpase"/>
    <property type="match status" value="1"/>
</dbReference>
<evidence type="ECO:0000256" key="1">
    <source>
        <dbReference type="ARBA" id="ARBA00004141"/>
    </source>
</evidence>
<dbReference type="InterPro" id="IPR044492">
    <property type="entry name" value="P_typ_ATPase_HD_dom"/>
</dbReference>
<evidence type="ECO:0000313" key="16">
    <source>
        <dbReference type="RefSeq" id="XP_017778582.1"/>
    </source>
</evidence>
<dbReference type="InterPro" id="IPR008250">
    <property type="entry name" value="ATPase_P-typ_transduc_dom_A_sf"/>
</dbReference>
<dbReference type="RefSeq" id="XP_017778582.1">
    <property type="nucleotide sequence ID" value="XM_017923093.1"/>
</dbReference>
<dbReference type="InterPro" id="IPR001757">
    <property type="entry name" value="P_typ_ATPase"/>
</dbReference>
<evidence type="ECO:0000256" key="11">
    <source>
        <dbReference type="ARBA" id="ARBA00023136"/>
    </source>
</evidence>
<dbReference type="SFLD" id="SFLDG00002">
    <property type="entry name" value="C1.7:_P-type_atpase_like"/>
    <property type="match status" value="1"/>
</dbReference>
<keyword evidence="10 13" id="KW-1133">Transmembrane helix</keyword>
<dbReference type="InterPro" id="IPR004014">
    <property type="entry name" value="ATPase_P-typ_cation-transptr_N"/>
</dbReference>
<evidence type="ECO:0000313" key="15">
    <source>
        <dbReference type="Proteomes" id="UP000695000"/>
    </source>
</evidence>
<organism evidence="15 16">
    <name type="scientific">Nicrophorus vespilloides</name>
    <name type="common">Boreal carrion beetle</name>
    <dbReference type="NCBI Taxonomy" id="110193"/>
    <lineage>
        <taxon>Eukaryota</taxon>
        <taxon>Metazoa</taxon>
        <taxon>Ecdysozoa</taxon>
        <taxon>Arthropoda</taxon>
        <taxon>Hexapoda</taxon>
        <taxon>Insecta</taxon>
        <taxon>Pterygota</taxon>
        <taxon>Neoptera</taxon>
        <taxon>Endopterygota</taxon>
        <taxon>Coleoptera</taxon>
        <taxon>Polyphaga</taxon>
        <taxon>Staphyliniformia</taxon>
        <taxon>Silphidae</taxon>
        <taxon>Nicrophorinae</taxon>
        <taxon>Nicrophorus</taxon>
    </lineage>
</organism>
<evidence type="ECO:0000256" key="12">
    <source>
        <dbReference type="ARBA" id="ARBA00049360"/>
    </source>
</evidence>
<evidence type="ECO:0000259" key="14">
    <source>
        <dbReference type="SMART" id="SM00831"/>
    </source>
</evidence>
<keyword evidence="15" id="KW-1185">Reference proteome</keyword>
<dbReference type="InterPro" id="IPR018303">
    <property type="entry name" value="ATPase_P-typ_P_site"/>
</dbReference>
<dbReference type="Gene3D" id="2.70.150.10">
    <property type="entry name" value="Calcium-transporting ATPase, cytoplasmic transduction domain A"/>
    <property type="match status" value="1"/>
</dbReference>
<keyword evidence="3" id="KW-0597">Phosphoprotein</keyword>
<dbReference type="Proteomes" id="UP000695000">
    <property type="component" value="Unplaced"/>
</dbReference>
<dbReference type="InterPro" id="IPR059000">
    <property type="entry name" value="ATPase_P-type_domA"/>
</dbReference>
<dbReference type="PRINTS" id="PR00119">
    <property type="entry name" value="CATATPASE"/>
</dbReference>
<dbReference type="InterPro" id="IPR023298">
    <property type="entry name" value="ATPase_P-typ_TM_dom_sf"/>
</dbReference>
<dbReference type="NCBIfam" id="TIGR01657">
    <property type="entry name" value="P-ATPase-V"/>
    <property type="match status" value="1"/>
</dbReference>
<dbReference type="InterPro" id="IPR047819">
    <property type="entry name" value="P5A-ATPase_N"/>
</dbReference>
<dbReference type="Gene3D" id="1.20.1110.10">
    <property type="entry name" value="Calcium-transporting ATPase, transmembrane domain"/>
    <property type="match status" value="1"/>
</dbReference>
<dbReference type="SUPFAM" id="SSF81665">
    <property type="entry name" value="Calcium ATPase, transmembrane domain M"/>
    <property type="match status" value="1"/>
</dbReference>
<evidence type="ECO:0000256" key="13">
    <source>
        <dbReference type="RuleBase" id="RU362082"/>
    </source>
</evidence>
<feature type="transmembrane region" description="Helical" evidence="13">
    <location>
        <begin position="883"/>
        <end position="908"/>
    </location>
</feature>
<dbReference type="Gene3D" id="3.40.50.1000">
    <property type="entry name" value="HAD superfamily/HAD-like"/>
    <property type="match status" value="1"/>
</dbReference>